<keyword evidence="1 2" id="KW-0694">RNA-binding</keyword>
<keyword evidence="6" id="KW-1185">Reference proteome</keyword>
<dbReference type="InterPro" id="IPR034228">
    <property type="entry name" value="Nop6_RRM"/>
</dbReference>
<evidence type="ECO:0000259" key="4">
    <source>
        <dbReference type="PROSITE" id="PS50102"/>
    </source>
</evidence>
<feature type="compositionally biased region" description="Basic and acidic residues" evidence="3">
    <location>
        <begin position="205"/>
        <end position="215"/>
    </location>
</feature>
<dbReference type="InterPro" id="IPR000504">
    <property type="entry name" value="RRM_dom"/>
</dbReference>
<dbReference type="InterPro" id="IPR012677">
    <property type="entry name" value="Nucleotide-bd_a/b_plait_sf"/>
</dbReference>
<feature type="compositionally biased region" description="Basic and acidic residues" evidence="3">
    <location>
        <begin position="238"/>
        <end position="247"/>
    </location>
</feature>
<reference evidence="6" key="1">
    <citation type="submission" date="2017-01" db="EMBL/GenBank/DDBJ databases">
        <authorList>
            <person name="Wang Y."/>
            <person name="White M."/>
            <person name="Kvist S."/>
            <person name="Moncalvo J.-M."/>
        </authorList>
    </citation>
    <scope>NUCLEOTIDE SEQUENCE [LARGE SCALE GENOMIC DNA]</scope>
    <source>
        <strain evidence="6">COL-18-3</strain>
    </source>
</reference>
<feature type="region of interest" description="Disordered" evidence="3">
    <location>
        <begin position="1"/>
        <end position="107"/>
    </location>
</feature>
<dbReference type="PANTHER" id="PTHR23236:SF51">
    <property type="entry name" value="NUCLEOLAR PROTEIN 6"/>
    <property type="match status" value="1"/>
</dbReference>
<dbReference type="EMBL" id="LSSK01001125">
    <property type="protein sequence ID" value="OMH80637.1"/>
    <property type="molecule type" value="Genomic_DNA"/>
</dbReference>
<dbReference type="SUPFAM" id="SSF54928">
    <property type="entry name" value="RNA-binding domain, RBD"/>
    <property type="match status" value="1"/>
</dbReference>
<organism evidence="5 6">
    <name type="scientific">Zancudomyces culisetae</name>
    <name type="common">Gut fungus</name>
    <name type="synonym">Smittium culisetae</name>
    <dbReference type="NCBI Taxonomy" id="1213189"/>
    <lineage>
        <taxon>Eukaryota</taxon>
        <taxon>Fungi</taxon>
        <taxon>Fungi incertae sedis</taxon>
        <taxon>Zoopagomycota</taxon>
        <taxon>Kickxellomycotina</taxon>
        <taxon>Harpellomycetes</taxon>
        <taxon>Harpellales</taxon>
        <taxon>Legeriomycetaceae</taxon>
        <taxon>Zancudomyces</taxon>
    </lineage>
</organism>
<evidence type="ECO:0000313" key="6">
    <source>
        <dbReference type="Proteomes" id="UP000188320"/>
    </source>
</evidence>
<feature type="compositionally biased region" description="Basic and acidic residues" evidence="3">
    <location>
        <begin position="74"/>
        <end position="85"/>
    </location>
</feature>
<feature type="domain" description="RRM" evidence="4">
    <location>
        <begin position="110"/>
        <end position="186"/>
    </location>
</feature>
<gene>
    <name evidence="5" type="ORF">AX774_g5919</name>
</gene>
<accession>A0A1R1PI60</accession>
<comment type="caution">
    <text evidence="5">The sequence shown here is derived from an EMBL/GenBank/DDBJ whole genome shotgun (WGS) entry which is preliminary data.</text>
</comment>
<evidence type="ECO:0000256" key="3">
    <source>
        <dbReference type="SAM" id="MobiDB-lite"/>
    </source>
</evidence>
<dbReference type="AlphaFoldDB" id="A0A1R1PI60"/>
<feature type="compositionally biased region" description="Basic residues" evidence="3">
    <location>
        <begin position="8"/>
        <end position="20"/>
    </location>
</feature>
<dbReference type="Pfam" id="PF00076">
    <property type="entry name" value="RRM_1"/>
    <property type="match status" value="1"/>
</dbReference>
<proteinExistence type="predicted"/>
<evidence type="ECO:0000313" key="5">
    <source>
        <dbReference type="EMBL" id="OMH80637.1"/>
    </source>
</evidence>
<feature type="compositionally biased region" description="Low complexity" evidence="3">
    <location>
        <begin position="86"/>
        <end position="100"/>
    </location>
</feature>
<dbReference type="GO" id="GO:0042274">
    <property type="term" value="P:ribosomal small subunit biogenesis"/>
    <property type="evidence" value="ECO:0007669"/>
    <property type="project" value="TreeGrafter"/>
</dbReference>
<dbReference type="PANTHER" id="PTHR23236">
    <property type="entry name" value="EUKARYOTIC TRANSLATION INITIATION FACTOR 4B/4H"/>
    <property type="match status" value="1"/>
</dbReference>
<name>A0A1R1PI60_ZANCU</name>
<feature type="compositionally biased region" description="Acidic residues" evidence="3">
    <location>
        <begin position="40"/>
        <end position="51"/>
    </location>
</feature>
<dbReference type="GO" id="GO:0019843">
    <property type="term" value="F:rRNA binding"/>
    <property type="evidence" value="ECO:0007669"/>
    <property type="project" value="TreeGrafter"/>
</dbReference>
<evidence type="ECO:0000256" key="2">
    <source>
        <dbReference type="PROSITE-ProRule" id="PRU00176"/>
    </source>
</evidence>
<dbReference type="Gene3D" id="3.30.70.330">
    <property type="match status" value="1"/>
</dbReference>
<dbReference type="InterPro" id="IPR035979">
    <property type="entry name" value="RBD_domain_sf"/>
</dbReference>
<feature type="region of interest" description="Disordered" evidence="3">
    <location>
        <begin position="205"/>
        <end position="273"/>
    </location>
</feature>
<dbReference type="GO" id="GO:0005730">
    <property type="term" value="C:nucleolus"/>
    <property type="evidence" value="ECO:0007669"/>
    <property type="project" value="TreeGrafter"/>
</dbReference>
<sequence length="273" mass="30861">MEAEKMTKKQKKALLFKKKQKGGDADTTEQQGKDDHGSEVADDSDVNEGDEGEKQESKKQKSKSQNQNEEVDDTEHGSEHEHQDNENNQNDNEESNSQQNDDQDDVKRRFLAFVGNLSYDTTREDIEKFFKAARPTSVRLITDKNTGKSKGFGFLEFRYSTDLDKALKFHKMELDGRKINVEFTVGGGGNSQNRKDKIHERRKVLDEERQQDAVNKHKREGNKRARFDEDGSGADGGNRFEEGRSGADDGDGGYRGEIMIDGNLPEATNYNTG</sequence>
<dbReference type="CDD" id="cd12400">
    <property type="entry name" value="RRM_Nop6"/>
    <property type="match status" value="1"/>
</dbReference>
<dbReference type="PROSITE" id="PS50102">
    <property type="entry name" value="RRM"/>
    <property type="match status" value="1"/>
</dbReference>
<dbReference type="SMART" id="SM00360">
    <property type="entry name" value="RRM"/>
    <property type="match status" value="1"/>
</dbReference>
<protein>
    <submittedName>
        <fullName evidence="5">Putative RNA-binding protein</fullName>
    </submittedName>
</protein>
<dbReference type="OrthoDB" id="439808at2759"/>
<dbReference type="Proteomes" id="UP000188320">
    <property type="component" value="Unassembled WGS sequence"/>
</dbReference>
<evidence type="ECO:0000256" key="1">
    <source>
        <dbReference type="ARBA" id="ARBA00022884"/>
    </source>
</evidence>